<gene>
    <name evidence="1" type="ORF">FIBSPDRAFT_759740</name>
</gene>
<dbReference type="Pfam" id="PF18759">
    <property type="entry name" value="Plavaka"/>
    <property type="match status" value="1"/>
</dbReference>
<dbReference type="AlphaFoldDB" id="A0A165YI45"/>
<feature type="non-terminal residue" evidence="1">
    <location>
        <position position="1"/>
    </location>
</feature>
<accession>A0A165YI45</accession>
<name>A0A165YI45_9AGAM</name>
<protein>
    <submittedName>
        <fullName evidence="1">Uncharacterized protein</fullName>
    </submittedName>
</protein>
<dbReference type="InterPro" id="IPR041078">
    <property type="entry name" value="Plavaka"/>
</dbReference>
<evidence type="ECO:0000313" key="1">
    <source>
        <dbReference type="EMBL" id="KZP09584.1"/>
    </source>
</evidence>
<proteinExistence type="predicted"/>
<dbReference type="STRING" id="436010.A0A165YI45"/>
<dbReference type="EMBL" id="KV417697">
    <property type="protein sequence ID" value="KZP09584.1"/>
    <property type="molecule type" value="Genomic_DNA"/>
</dbReference>
<dbReference type="OrthoDB" id="3208495at2759"/>
<organism evidence="1">
    <name type="scientific">Athelia psychrophila</name>
    <dbReference type="NCBI Taxonomy" id="1759441"/>
    <lineage>
        <taxon>Eukaryota</taxon>
        <taxon>Fungi</taxon>
        <taxon>Dikarya</taxon>
        <taxon>Basidiomycota</taxon>
        <taxon>Agaricomycotina</taxon>
        <taxon>Agaricomycetes</taxon>
        <taxon>Agaricomycetidae</taxon>
        <taxon>Atheliales</taxon>
        <taxon>Atheliaceae</taxon>
        <taxon>Athelia</taxon>
    </lineage>
</organism>
<reference evidence="1" key="1">
    <citation type="journal article" date="2016" name="Mol. Biol. Evol.">
        <title>Comparative Genomics of Early-Diverging Mushroom-Forming Fungi Provides Insights into the Origins of Lignocellulose Decay Capabilities.</title>
        <authorList>
            <person name="Nagy L.G."/>
            <person name="Riley R."/>
            <person name="Tritt A."/>
            <person name="Adam C."/>
            <person name="Daum C."/>
            <person name="Floudas D."/>
            <person name="Sun H."/>
            <person name="Yadav J.S."/>
            <person name="Pangilinan J."/>
            <person name="Larsson K.H."/>
            <person name="Matsuura K."/>
            <person name="Barry K."/>
            <person name="Labutti K."/>
            <person name="Kuo R."/>
            <person name="Ohm R.A."/>
            <person name="Bhattacharya S.S."/>
            <person name="Shirouzu T."/>
            <person name="Yoshinaga Y."/>
            <person name="Martin F.M."/>
            <person name="Grigoriev I.V."/>
            <person name="Hibbett D.S."/>
        </authorList>
    </citation>
    <scope>NUCLEOTIDE SEQUENCE [LARGE SCALE GENOMIC DNA]</scope>
    <source>
        <strain evidence="1">CBS 109695</strain>
    </source>
</reference>
<sequence length="342" mass="39601">MKHPGVRQFIVKDFYHRSLVSVIREKLANPQDEAQFHYEPYELHWQPGAAGPGVRVQGELYTSPAFLKEHQTLQDAPGEPGCTLPRVVVAMMFSSDSTHLTSFGSAKLWPCYLYFGNESKYRRGKPTANLCNHVAYFQNLPDSFGDFVAQHNDGKRSSKRLWTHCRRELFHAQWEVMLDDEFVEAYLHGIIVVCSDGIIRRFYPRIFIYSADYPEKILIASIRDKGQCPCPRCLTPFSEVEKMGTPEDTERRLQLTRVADEDHRSKIKRARDLIFKKNHAVSSDEVENLLQPTSLTPTDNAFSKRLAQFNFHIFRALLVDLMHEFELGVWKALFIHLLRILE</sequence>